<dbReference type="InterPro" id="IPR023393">
    <property type="entry name" value="START-like_dom_sf"/>
</dbReference>
<proteinExistence type="predicted"/>
<evidence type="ECO:0000313" key="1">
    <source>
        <dbReference type="EMBL" id="THG29090.1"/>
    </source>
</evidence>
<dbReference type="AlphaFoldDB" id="A0A4S4FFU9"/>
<name>A0A4S4FFU9_9MICO</name>
<dbReference type="Gene3D" id="3.30.530.20">
    <property type="match status" value="1"/>
</dbReference>
<protein>
    <submittedName>
        <fullName evidence="1">SRPBCC family protein</fullName>
    </submittedName>
</protein>
<dbReference type="Proteomes" id="UP000307380">
    <property type="component" value="Unassembled WGS sequence"/>
</dbReference>
<accession>A0A4S4FFU9</accession>
<keyword evidence="2" id="KW-1185">Reference proteome</keyword>
<organism evidence="1 2">
    <name type="scientific">Orlajensenia flava</name>
    <dbReference type="NCBI Taxonomy" id="2565934"/>
    <lineage>
        <taxon>Bacteria</taxon>
        <taxon>Bacillati</taxon>
        <taxon>Actinomycetota</taxon>
        <taxon>Actinomycetes</taxon>
        <taxon>Micrococcales</taxon>
        <taxon>Microbacteriaceae</taxon>
        <taxon>Orlajensenia</taxon>
    </lineage>
</organism>
<dbReference type="RefSeq" id="WP_136425479.1">
    <property type="nucleotide sequence ID" value="NZ_SSSN01000015.1"/>
</dbReference>
<reference evidence="1 2" key="1">
    <citation type="submission" date="2019-04" db="EMBL/GenBank/DDBJ databases">
        <authorList>
            <person name="Jiang L."/>
        </authorList>
    </citation>
    <scope>NUCLEOTIDE SEQUENCE [LARGE SCALE GENOMIC DNA]</scope>
    <source>
        <strain evidence="1 2">YIM 131861</strain>
    </source>
</reference>
<dbReference type="EMBL" id="SSSN01000015">
    <property type="protein sequence ID" value="THG29090.1"/>
    <property type="molecule type" value="Genomic_DNA"/>
</dbReference>
<comment type="caution">
    <text evidence="1">The sequence shown here is derived from an EMBL/GenBank/DDBJ whole genome shotgun (WGS) entry which is preliminary data.</text>
</comment>
<dbReference type="OrthoDB" id="72630at2"/>
<dbReference type="SUPFAM" id="SSF55961">
    <property type="entry name" value="Bet v1-like"/>
    <property type="match status" value="1"/>
</dbReference>
<gene>
    <name evidence="1" type="ORF">E6C70_15855</name>
</gene>
<evidence type="ECO:0000313" key="2">
    <source>
        <dbReference type="Proteomes" id="UP000307380"/>
    </source>
</evidence>
<sequence length="160" mass="17932">MSRTRSFSYDIVAAGHAHDAWPLLTEYSKHAALHPFIVNVEKLPTADGSLRSYRITDRLRLGPIPFRVRYLTDVLEVDAARVVTVARQRPRTIVKNETELVDEADGTVHARTTVTMTAPLLLFGYAFRQLRIAHEGLAVRLREEIERVAREGAEGGDQAA</sequence>